<comment type="caution">
    <text evidence="1">The sequence shown here is derived from an EMBL/GenBank/DDBJ whole genome shotgun (WGS) entry which is preliminary data.</text>
</comment>
<gene>
    <name evidence="1" type="ORF">J5Y10_05175</name>
</gene>
<sequence>MDELYVEDEKEIAAAKPLRLKFAPIEHSGTTYDSMVLREPTWGEITEASKLQGSAMVVKLLSSVTGLNAFVINKLPQGVVQAASSYFEAFTPASPKDGEA</sequence>
<dbReference type="Pfam" id="PF10109">
    <property type="entry name" value="Phage_TAC_7"/>
    <property type="match status" value="1"/>
</dbReference>
<dbReference type="RefSeq" id="WP_209371496.1">
    <property type="nucleotide sequence ID" value="NZ_JAGIZA010000003.1"/>
</dbReference>
<dbReference type="AlphaFoldDB" id="A0A940MVV2"/>
<protein>
    <submittedName>
        <fullName evidence="1">Phage tail assembly protein</fullName>
    </submittedName>
</protein>
<accession>A0A940MVV2</accession>
<name>A0A940MVV2_9PROT</name>
<reference evidence="1" key="1">
    <citation type="submission" date="2021-03" db="EMBL/GenBank/DDBJ databases">
        <authorList>
            <person name="So Y."/>
        </authorList>
    </citation>
    <scope>NUCLEOTIDE SEQUENCE</scope>
    <source>
        <strain evidence="1">SG15</strain>
    </source>
</reference>
<evidence type="ECO:0000313" key="1">
    <source>
        <dbReference type="EMBL" id="MBP0492167.1"/>
    </source>
</evidence>
<evidence type="ECO:0000313" key="2">
    <source>
        <dbReference type="Proteomes" id="UP000677537"/>
    </source>
</evidence>
<proteinExistence type="predicted"/>
<keyword evidence="2" id="KW-1185">Reference proteome</keyword>
<organism evidence="1 2">
    <name type="scientific">Roseomonas indoligenes</name>
    <dbReference type="NCBI Taxonomy" id="2820811"/>
    <lineage>
        <taxon>Bacteria</taxon>
        <taxon>Pseudomonadati</taxon>
        <taxon>Pseudomonadota</taxon>
        <taxon>Alphaproteobacteria</taxon>
        <taxon>Acetobacterales</taxon>
        <taxon>Roseomonadaceae</taxon>
        <taxon>Roseomonas</taxon>
    </lineage>
</organism>
<dbReference type="EMBL" id="JAGIZA010000003">
    <property type="protein sequence ID" value="MBP0492167.1"/>
    <property type="molecule type" value="Genomic_DNA"/>
</dbReference>
<dbReference type="InterPro" id="IPR019289">
    <property type="entry name" value="Phage_tail_E/E"/>
</dbReference>
<dbReference type="Proteomes" id="UP000677537">
    <property type="component" value="Unassembled WGS sequence"/>
</dbReference>